<dbReference type="OrthoDB" id="6500128at2759"/>
<keyword evidence="1" id="KW-0547">Nucleotide-binding</keyword>
<feature type="domain" description="ABC transporter" evidence="3">
    <location>
        <begin position="5"/>
        <end position="33"/>
    </location>
</feature>
<proteinExistence type="predicted"/>
<dbReference type="SUPFAM" id="SSF52540">
    <property type="entry name" value="P-loop containing nucleoside triphosphate hydrolases"/>
    <property type="match status" value="1"/>
</dbReference>
<dbReference type="Proteomes" id="UP000039046">
    <property type="component" value="Unassembled WGS sequence"/>
</dbReference>
<dbReference type="GO" id="GO:0005524">
    <property type="term" value="F:ATP binding"/>
    <property type="evidence" value="ECO:0007669"/>
    <property type="project" value="UniProtKB-KW"/>
</dbReference>
<evidence type="ECO:0000259" key="3">
    <source>
        <dbReference type="Pfam" id="PF00005"/>
    </source>
</evidence>
<dbReference type="Pfam" id="PF00005">
    <property type="entry name" value="ABC_tran"/>
    <property type="match status" value="1"/>
</dbReference>
<dbReference type="PANTHER" id="PTHR24223:SF399">
    <property type="entry name" value="ABC TRANSPORTER ATNG"/>
    <property type="match status" value="1"/>
</dbReference>
<dbReference type="GO" id="GO:0016887">
    <property type="term" value="F:ATP hydrolysis activity"/>
    <property type="evidence" value="ECO:0007669"/>
    <property type="project" value="InterPro"/>
</dbReference>
<evidence type="ECO:0000313" key="4">
    <source>
        <dbReference type="EMBL" id="CEJ83015.1"/>
    </source>
</evidence>
<evidence type="ECO:0000256" key="1">
    <source>
        <dbReference type="ARBA" id="ARBA00022741"/>
    </source>
</evidence>
<dbReference type="STRING" id="1531966.A0A0A1T9Y6"/>
<dbReference type="HOGENOM" id="CLU_000604_61_8_1"/>
<gene>
    <name evidence="4" type="ORF">VHEMI03049</name>
</gene>
<dbReference type="InterPro" id="IPR050173">
    <property type="entry name" value="ABC_transporter_C-like"/>
</dbReference>
<reference evidence="4 5" key="1">
    <citation type="journal article" date="2015" name="Genome Announc.">
        <title>Draft Genome Sequence and Gene Annotation of the Entomopathogenic Fungus Verticillium hemipterigenum.</title>
        <authorList>
            <person name="Horn F."/>
            <person name="Habel A."/>
            <person name="Scharf D.H."/>
            <person name="Dworschak J."/>
            <person name="Brakhage A.A."/>
            <person name="Guthke R."/>
            <person name="Hertweck C."/>
            <person name="Linde J."/>
        </authorList>
    </citation>
    <scope>NUCLEOTIDE SEQUENCE [LARGE SCALE GENOMIC DNA]</scope>
</reference>
<sequence length="108" mass="11925">MDDMHLSHGQRQLCCLARALLRKSKLVLLDEPTVSVDVATEAKMSEIIESEFQAATIIMVTHQLSSIHSFDKVMVLEAGELGDCAAPAALLDDNSSKLQQLYRIQVKN</sequence>
<dbReference type="GO" id="GO:0016020">
    <property type="term" value="C:membrane"/>
    <property type="evidence" value="ECO:0007669"/>
    <property type="project" value="TreeGrafter"/>
</dbReference>
<protein>
    <recommendedName>
        <fullName evidence="3">ABC transporter domain-containing protein</fullName>
    </recommendedName>
</protein>
<dbReference type="InterPro" id="IPR003439">
    <property type="entry name" value="ABC_transporter-like_ATP-bd"/>
</dbReference>
<evidence type="ECO:0000256" key="2">
    <source>
        <dbReference type="ARBA" id="ARBA00022840"/>
    </source>
</evidence>
<dbReference type="EMBL" id="CDHN01000001">
    <property type="protein sequence ID" value="CEJ83015.1"/>
    <property type="molecule type" value="Genomic_DNA"/>
</dbReference>
<evidence type="ECO:0000313" key="5">
    <source>
        <dbReference type="Proteomes" id="UP000039046"/>
    </source>
</evidence>
<dbReference type="GO" id="GO:0042626">
    <property type="term" value="F:ATPase-coupled transmembrane transporter activity"/>
    <property type="evidence" value="ECO:0007669"/>
    <property type="project" value="TreeGrafter"/>
</dbReference>
<name>A0A0A1T9Y6_9HYPO</name>
<keyword evidence="5" id="KW-1185">Reference proteome</keyword>
<dbReference type="Gene3D" id="3.40.50.300">
    <property type="entry name" value="P-loop containing nucleotide triphosphate hydrolases"/>
    <property type="match status" value="1"/>
</dbReference>
<organism evidence="4 5">
    <name type="scientific">[Torrubiella] hemipterigena</name>
    <dbReference type="NCBI Taxonomy" id="1531966"/>
    <lineage>
        <taxon>Eukaryota</taxon>
        <taxon>Fungi</taxon>
        <taxon>Dikarya</taxon>
        <taxon>Ascomycota</taxon>
        <taxon>Pezizomycotina</taxon>
        <taxon>Sordariomycetes</taxon>
        <taxon>Hypocreomycetidae</taxon>
        <taxon>Hypocreales</taxon>
        <taxon>Clavicipitaceae</taxon>
        <taxon>Clavicipitaceae incertae sedis</taxon>
        <taxon>'Torrubiella' clade</taxon>
    </lineage>
</organism>
<dbReference type="AlphaFoldDB" id="A0A0A1T9Y6"/>
<dbReference type="InterPro" id="IPR027417">
    <property type="entry name" value="P-loop_NTPase"/>
</dbReference>
<accession>A0A0A1T9Y6</accession>
<keyword evidence="2" id="KW-0067">ATP-binding</keyword>
<dbReference type="PANTHER" id="PTHR24223">
    <property type="entry name" value="ATP-BINDING CASSETTE SUB-FAMILY C"/>
    <property type="match status" value="1"/>
</dbReference>